<evidence type="ECO:0000313" key="2">
    <source>
        <dbReference type="Proteomes" id="UP000298030"/>
    </source>
</evidence>
<dbReference type="EMBL" id="QPFP01000004">
    <property type="protein sequence ID" value="TEB37129.1"/>
    <property type="molecule type" value="Genomic_DNA"/>
</dbReference>
<dbReference type="STRING" id="71717.A0A4Y7TU92"/>
<proteinExistence type="predicted"/>
<accession>A0A4Y7TU92</accession>
<dbReference type="AlphaFoldDB" id="A0A4Y7TU92"/>
<dbReference type="Proteomes" id="UP000298030">
    <property type="component" value="Unassembled WGS sequence"/>
</dbReference>
<dbReference type="OrthoDB" id="2884925at2759"/>
<protein>
    <recommendedName>
        <fullName evidence="3">F-box domain-containing protein</fullName>
    </recommendedName>
</protein>
<gene>
    <name evidence="1" type="ORF">FA13DRAFT_1726259</name>
</gene>
<name>A0A4Y7TU92_COPMI</name>
<evidence type="ECO:0008006" key="3">
    <source>
        <dbReference type="Google" id="ProtNLM"/>
    </source>
</evidence>
<organism evidence="1 2">
    <name type="scientific">Coprinellus micaceus</name>
    <name type="common">Glistening ink-cap mushroom</name>
    <name type="synonym">Coprinus micaceus</name>
    <dbReference type="NCBI Taxonomy" id="71717"/>
    <lineage>
        <taxon>Eukaryota</taxon>
        <taxon>Fungi</taxon>
        <taxon>Dikarya</taxon>
        <taxon>Basidiomycota</taxon>
        <taxon>Agaricomycotina</taxon>
        <taxon>Agaricomycetes</taxon>
        <taxon>Agaricomycetidae</taxon>
        <taxon>Agaricales</taxon>
        <taxon>Agaricineae</taxon>
        <taxon>Psathyrellaceae</taxon>
        <taxon>Coprinellus</taxon>
    </lineage>
</organism>
<sequence>MSVSFRWIRATHVCRYWRSAAIDCASLWTHLRYEDPPKLVEAMLKRSRGAPVDVLWRHHMISPSDHSSLAASLPQMNRIRSLKILSRDGGNPGTLLQLPGLPHWVEQASTLEELEIHIMRTGAGLRLPETFLQGGLPALSSLKVLGCVVGLNLLSCPTNLTVLNLRGRFAVPITARVFLATFGQMRLLRTLFLYKCLDFSPDIAANAPLFAFPSLRYLEVEDQTKNINRFLQLTRSDTATTVILNFLEPQAHIVDSSEQSLGNILTWWGYSTPATKLHVRHFNQGSSLQLEIDFDLDTGELGAGGDYALQGKNHLSIVFPAPFSLRKFLDILQERFDFRTLTSISDHEPPIDDWYSDTWSFFAGFPDLQKITLSRPVSGEIRDLFEALQGSDPLGTHQPMPFPSLSILNISCKFLDKTPASGGMTFRQFVTAFTVVAKHRKLSDCPISELHIKDLGIVEAAKVALLRERNPGLTVVWDGESLAE</sequence>
<dbReference type="SUPFAM" id="SSF52047">
    <property type="entry name" value="RNI-like"/>
    <property type="match status" value="1"/>
</dbReference>
<dbReference type="InterPro" id="IPR032675">
    <property type="entry name" value="LRR_dom_sf"/>
</dbReference>
<keyword evidence="2" id="KW-1185">Reference proteome</keyword>
<dbReference type="Gene3D" id="3.80.10.10">
    <property type="entry name" value="Ribonuclease Inhibitor"/>
    <property type="match status" value="1"/>
</dbReference>
<reference evidence="1 2" key="1">
    <citation type="journal article" date="2019" name="Nat. Ecol. Evol.">
        <title>Megaphylogeny resolves global patterns of mushroom evolution.</title>
        <authorList>
            <person name="Varga T."/>
            <person name="Krizsan K."/>
            <person name="Foldi C."/>
            <person name="Dima B."/>
            <person name="Sanchez-Garcia M."/>
            <person name="Sanchez-Ramirez S."/>
            <person name="Szollosi G.J."/>
            <person name="Szarkandi J.G."/>
            <person name="Papp V."/>
            <person name="Albert L."/>
            <person name="Andreopoulos W."/>
            <person name="Angelini C."/>
            <person name="Antonin V."/>
            <person name="Barry K.W."/>
            <person name="Bougher N.L."/>
            <person name="Buchanan P."/>
            <person name="Buyck B."/>
            <person name="Bense V."/>
            <person name="Catcheside P."/>
            <person name="Chovatia M."/>
            <person name="Cooper J."/>
            <person name="Damon W."/>
            <person name="Desjardin D."/>
            <person name="Finy P."/>
            <person name="Geml J."/>
            <person name="Haridas S."/>
            <person name="Hughes K."/>
            <person name="Justo A."/>
            <person name="Karasinski D."/>
            <person name="Kautmanova I."/>
            <person name="Kiss B."/>
            <person name="Kocsube S."/>
            <person name="Kotiranta H."/>
            <person name="LaButti K.M."/>
            <person name="Lechner B.E."/>
            <person name="Liimatainen K."/>
            <person name="Lipzen A."/>
            <person name="Lukacs Z."/>
            <person name="Mihaltcheva S."/>
            <person name="Morgado L.N."/>
            <person name="Niskanen T."/>
            <person name="Noordeloos M.E."/>
            <person name="Ohm R.A."/>
            <person name="Ortiz-Santana B."/>
            <person name="Ovrebo C."/>
            <person name="Racz N."/>
            <person name="Riley R."/>
            <person name="Savchenko A."/>
            <person name="Shiryaev A."/>
            <person name="Soop K."/>
            <person name="Spirin V."/>
            <person name="Szebenyi C."/>
            <person name="Tomsovsky M."/>
            <person name="Tulloss R.E."/>
            <person name="Uehling J."/>
            <person name="Grigoriev I.V."/>
            <person name="Vagvolgyi C."/>
            <person name="Papp T."/>
            <person name="Martin F.M."/>
            <person name="Miettinen O."/>
            <person name="Hibbett D.S."/>
            <person name="Nagy L.G."/>
        </authorList>
    </citation>
    <scope>NUCLEOTIDE SEQUENCE [LARGE SCALE GENOMIC DNA]</scope>
    <source>
        <strain evidence="1 2">FP101781</strain>
    </source>
</reference>
<comment type="caution">
    <text evidence="1">The sequence shown here is derived from an EMBL/GenBank/DDBJ whole genome shotgun (WGS) entry which is preliminary data.</text>
</comment>
<evidence type="ECO:0000313" key="1">
    <source>
        <dbReference type="EMBL" id="TEB37129.1"/>
    </source>
</evidence>